<protein>
    <submittedName>
        <fullName evidence="2">Uncharacterized protein</fullName>
    </submittedName>
</protein>
<comment type="caution">
    <text evidence="2">The sequence shown here is derived from an EMBL/GenBank/DDBJ whole genome shotgun (WGS) entry which is preliminary data.</text>
</comment>
<dbReference type="InterPro" id="IPR046606">
    <property type="entry name" value="DUF6665"/>
</dbReference>
<evidence type="ECO:0000256" key="1">
    <source>
        <dbReference type="SAM" id="MobiDB-lite"/>
    </source>
</evidence>
<dbReference type="RefSeq" id="WP_182161577.1">
    <property type="nucleotide sequence ID" value="NZ_JACFXV010000029.1"/>
</dbReference>
<proteinExistence type="predicted"/>
<gene>
    <name evidence="2" type="ORF">H2509_01485</name>
</gene>
<dbReference type="Pfam" id="PF20370">
    <property type="entry name" value="DUF6665"/>
    <property type="match status" value="1"/>
</dbReference>
<evidence type="ECO:0000313" key="3">
    <source>
        <dbReference type="Proteomes" id="UP000541109"/>
    </source>
</evidence>
<dbReference type="Proteomes" id="UP000541109">
    <property type="component" value="Unassembled WGS sequence"/>
</dbReference>
<reference evidence="2 3" key="1">
    <citation type="submission" date="2020-07" db="EMBL/GenBank/DDBJ databases">
        <title>Stappia sp., F7233, whole genome shotgun sequencing project.</title>
        <authorList>
            <person name="Jiang S."/>
            <person name="Liu Z.W."/>
            <person name="Du Z.J."/>
        </authorList>
    </citation>
    <scope>NUCLEOTIDE SEQUENCE [LARGE SCALE GENOMIC DNA]</scope>
    <source>
        <strain evidence="2 3">F7233</strain>
    </source>
</reference>
<accession>A0A839A8D7</accession>
<feature type="region of interest" description="Disordered" evidence="1">
    <location>
        <begin position="51"/>
        <end position="71"/>
    </location>
</feature>
<sequence length="123" mass="13808">MAVRPPSQFTTSDRDPLSRLLEQEVMGEKAATLGRLMKKLETALSRLRAHEERLEAEKAAGKAAPSDPTRHERLTAEAGEALWHVVIQRELCGFRRHDGLMRELAVPAAVRLRMGPATAFRKR</sequence>
<organism evidence="2 3">
    <name type="scientific">Stappia albiluteola</name>
    <dbReference type="NCBI Taxonomy" id="2758565"/>
    <lineage>
        <taxon>Bacteria</taxon>
        <taxon>Pseudomonadati</taxon>
        <taxon>Pseudomonadota</taxon>
        <taxon>Alphaproteobacteria</taxon>
        <taxon>Hyphomicrobiales</taxon>
        <taxon>Stappiaceae</taxon>
        <taxon>Stappia</taxon>
    </lineage>
</organism>
<feature type="compositionally biased region" description="Basic and acidic residues" evidence="1">
    <location>
        <begin position="51"/>
        <end position="60"/>
    </location>
</feature>
<dbReference type="EMBL" id="JACFXV010000029">
    <property type="protein sequence ID" value="MBA5775793.1"/>
    <property type="molecule type" value="Genomic_DNA"/>
</dbReference>
<dbReference type="AlphaFoldDB" id="A0A839A8D7"/>
<evidence type="ECO:0000313" key="2">
    <source>
        <dbReference type="EMBL" id="MBA5775793.1"/>
    </source>
</evidence>
<keyword evidence="3" id="KW-1185">Reference proteome</keyword>
<name>A0A839A8D7_9HYPH</name>